<dbReference type="AlphaFoldDB" id="A0A377R4F1"/>
<evidence type="ECO:0000256" key="1">
    <source>
        <dbReference type="SAM" id="Phobius"/>
    </source>
</evidence>
<sequence>MPIHLIASICLILYCVFYAANLRRARTAAILPAGCSGLAFSVEKSGWYSVWLHAPSAPAAAPPFALADTAGSRKNLLSALFHASFARSGGRETLLYYGRLKKGAYRFESGSAYPARFLIKKTVPEWPLAIPAAVILLPSAWWLLPLLPALFLLFRPKP</sequence>
<dbReference type="RefSeq" id="WP_115309051.1">
    <property type="nucleotide sequence ID" value="NZ_UGJJ01000003.1"/>
</dbReference>
<keyword evidence="1" id="KW-0472">Membrane</keyword>
<feature type="transmembrane region" description="Helical" evidence="1">
    <location>
        <begin position="128"/>
        <end position="154"/>
    </location>
</feature>
<keyword evidence="1" id="KW-0812">Transmembrane</keyword>
<protein>
    <submittedName>
        <fullName evidence="2">Uncharacterized protein</fullName>
    </submittedName>
</protein>
<organism evidence="2 3">
    <name type="scientific">Kingella potus</name>
    <dbReference type="NCBI Taxonomy" id="265175"/>
    <lineage>
        <taxon>Bacteria</taxon>
        <taxon>Pseudomonadati</taxon>
        <taxon>Pseudomonadota</taxon>
        <taxon>Betaproteobacteria</taxon>
        <taxon>Neisseriales</taxon>
        <taxon>Neisseriaceae</taxon>
        <taxon>Kingella</taxon>
    </lineage>
</organism>
<proteinExistence type="predicted"/>
<reference evidence="2 3" key="1">
    <citation type="submission" date="2018-06" db="EMBL/GenBank/DDBJ databases">
        <authorList>
            <consortium name="Pathogen Informatics"/>
            <person name="Doyle S."/>
        </authorList>
    </citation>
    <scope>NUCLEOTIDE SEQUENCE [LARGE SCALE GENOMIC DNA]</scope>
    <source>
        <strain evidence="2 3">NCTC13336</strain>
    </source>
</reference>
<accession>A0A377R4F1</accession>
<dbReference type="OrthoDB" id="10012421at2"/>
<evidence type="ECO:0000313" key="2">
    <source>
        <dbReference type="EMBL" id="STR03149.1"/>
    </source>
</evidence>
<keyword evidence="1" id="KW-1133">Transmembrane helix</keyword>
<evidence type="ECO:0000313" key="3">
    <source>
        <dbReference type="Proteomes" id="UP000254293"/>
    </source>
</evidence>
<keyword evidence="3" id="KW-1185">Reference proteome</keyword>
<gene>
    <name evidence="2" type="ORF">NCTC13336_02045</name>
</gene>
<dbReference type="Proteomes" id="UP000254293">
    <property type="component" value="Unassembled WGS sequence"/>
</dbReference>
<dbReference type="EMBL" id="UGJJ01000003">
    <property type="protein sequence ID" value="STR03149.1"/>
    <property type="molecule type" value="Genomic_DNA"/>
</dbReference>
<name>A0A377R4F1_9NEIS</name>